<dbReference type="NCBIfam" id="NF010739">
    <property type="entry name" value="PRK14141.1"/>
    <property type="match status" value="1"/>
</dbReference>
<dbReference type="PANTHER" id="PTHR21237:SF23">
    <property type="entry name" value="GRPE PROTEIN HOMOLOG, MITOCHONDRIAL"/>
    <property type="match status" value="1"/>
</dbReference>
<dbReference type="FunFam" id="2.30.22.10:FF:000001">
    <property type="entry name" value="Protein GrpE"/>
    <property type="match status" value="1"/>
</dbReference>
<dbReference type="GO" id="GO:0005737">
    <property type="term" value="C:cytoplasm"/>
    <property type="evidence" value="ECO:0007669"/>
    <property type="project" value="UniProtKB-SubCell"/>
</dbReference>
<evidence type="ECO:0000256" key="7">
    <source>
        <dbReference type="ARBA" id="ARBA00053401"/>
    </source>
</evidence>
<dbReference type="AlphaFoldDB" id="A0A0C2YS08"/>
<name>A0A0C2YS08_PARME</name>
<dbReference type="SUPFAM" id="SSF58014">
    <property type="entry name" value="Coiled-coil domain of nucleotide exchange factor GrpE"/>
    <property type="match status" value="1"/>
</dbReference>
<evidence type="ECO:0000256" key="4">
    <source>
        <dbReference type="ARBA" id="ARBA00022490"/>
    </source>
</evidence>
<dbReference type="InterPro" id="IPR009012">
    <property type="entry name" value="GrpE_head"/>
</dbReference>
<dbReference type="NCBIfam" id="NF010738">
    <property type="entry name" value="PRK14140.1"/>
    <property type="match status" value="1"/>
</dbReference>
<dbReference type="HAMAP" id="MF_01151">
    <property type="entry name" value="GrpE"/>
    <property type="match status" value="1"/>
</dbReference>
<evidence type="ECO:0000256" key="8">
    <source>
        <dbReference type="ARBA" id="ARBA00072274"/>
    </source>
</evidence>
<dbReference type="OrthoDB" id="9789811at2"/>
<dbReference type="STRING" id="272627.CCC_00979"/>
<comment type="similarity">
    <text evidence="2 10 12">Belongs to the GrpE family.</text>
</comment>
<evidence type="ECO:0000256" key="13">
    <source>
        <dbReference type="SAM" id="MobiDB-lite"/>
    </source>
</evidence>
<dbReference type="CDD" id="cd00446">
    <property type="entry name" value="GrpE"/>
    <property type="match status" value="1"/>
</dbReference>
<dbReference type="InterPro" id="IPR000740">
    <property type="entry name" value="GrpE"/>
</dbReference>
<dbReference type="GO" id="GO:0000774">
    <property type="term" value="F:adenyl-nucleotide exchange factor activity"/>
    <property type="evidence" value="ECO:0007669"/>
    <property type="project" value="InterPro"/>
</dbReference>
<evidence type="ECO:0000256" key="11">
    <source>
        <dbReference type="RuleBase" id="RU000639"/>
    </source>
</evidence>
<comment type="function">
    <text evidence="7 10 11">Participates actively in the response to hyperosmotic and heat shock by preventing the aggregation of stress-denatured proteins, in association with DnaK and GrpE. It is the nucleotide exchange factor for DnaK and may function as a thermosensor. Unfolded proteins bind initially to DnaJ; upon interaction with the DnaJ-bound protein, DnaK hydrolyzes its bound ATP, resulting in the formation of a stable complex. GrpE releases ADP from DnaK; ATP binding to DnaK triggers the release of the substrate protein, thus completing the reaction cycle. Several rounds of ATP-dependent interactions between DnaJ, DnaK and GrpE are required for fully efficient folding.</text>
</comment>
<gene>
    <name evidence="10" type="primary">grpE</name>
    <name evidence="14" type="ORF">CCC_00979</name>
</gene>
<dbReference type="NCBIfam" id="NF010748">
    <property type="entry name" value="PRK14150.1"/>
    <property type="match status" value="1"/>
</dbReference>
<dbReference type="Gene3D" id="2.30.22.10">
    <property type="entry name" value="Head domain of nucleotide exchange factor GrpE"/>
    <property type="match status" value="1"/>
</dbReference>
<dbReference type="GO" id="GO:0006457">
    <property type="term" value="P:protein folding"/>
    <property type="evidence" value="ECO:0007669"/>
    <property type="project" value="InterPro"/>
</dbReference>
<evidence type="ECO:0000256" key="6">
    <source>
        <dbReference type="ARBA" id="ARBA00023186"/>
    </source>
</evidence>
<comment type="caution">
    <text evidence="14">The sequence shown here is derived from an EMBL/GenBank/DDBJ whole genome shotgun (WGS) entry which is preliminary data.</text>
</comment>
<dbReference type="Pfam" id="PF01025">
    <property type="entry name" value="GrpE"/>
    <property type="match status" value="1"/>
</dbReference>
<evidence type="ECO:0000256" key="10">
    <source>
        <dbReference type="HAMAP-Rule" id="MF_01151"/>
    </source>
</evidence>
<dbReference type="SUPFAM" id="SSF51064">
    <property type="entry name" value="Head domain of nucleotide exchange factor GrpE"/>
    <property type="match status" value="1"/>
</dbReference>
<dbReference type="PROSITE" id="PS01071">
    <property type="entry name" value="GRPE"/>
    <property type="match status" value="1"/>
</dbReference>
<dbReference type="PANTHER" id="PTHR21237">
    <property type="entry name" value="GRPE PROTEIN"/>
    <property type="match status" value="1"/>
</dbReference>
<evidence type="ECO:0000256" key="5">
    <source>
        <dbReference type="ARBA" id="ARBA00023016"/>
    </source>
</evidence>
<feature type="compositionally biased region" description="Low complexity" evidence="13">
    <location>
        <begin position="24"/>
        <end position="34"/>
    </location>
</feature>
<dbReference type="InterPro" id="IPR013805">
    <property type="entry name" value="GrpE_CC"/>
</dbReference>
<proteinExistence type="inferred from homology"/>
<dbReference type="RefSeq" id="WP_009870227.1">
    <property type="nucleotide sequence ID" value="NZ_JXSL01000030.1"/>
</dbReference>
<protein>
    <recommendedName>
        <fullName evidence="8 10">Protein GrpE</fullName>
    </recommendedName>
    <alternativeName>
        <fullName evidence="9 10">HSP-70 cofactor</fullName>
    </alternativeName>
</protein>
<organism evidence="14 15">
    <name type="scientific">Paramagnetospirillum magnetotacticum MS-1</name>
    <dbReference type="NCBI Taxonomy" id="272627"/>
    <lineage>
        <taxon>Bacteria</taxon>
        <taxon>Pseudomonadati</taxon>
        <taxon>Pseudomonadota</taxon>
        <taxon>Alphaproteobacteria</taxon>
        <taxon>Rhodospirillales</taxon>
        <taxon>Magnetospirillaceae</taxon>
        <taxon>Paramagnetospirillum</taxon>
    </lineage>
</organism>
<keyword evidence="4 10" id="KW-0963">Cytoplasm</keyword>
<evidence type="ECO:0000256" key="12">
    <source>
        <dbReference type="RuleBase" id="RU004478"/>
    </source>
</evidence>
<dbReference type="GO" id="GO:0042803">
    <property type="term" value="F:protein homodimerization activity"/>
    <property type="evidence" value="ECO:0007669"/>
    <property type="project" value="InterPro"/>
</dbReference>
<reference evidence="14 15" key="1">
    <citation type="submission" date="2015-01" db="EMBL/GenBank/DDBJ databases">
        <title>Genome Sequence of Magnetospirillum magnetotacticum Strain MS-1.</title>
        <authorList>
            <person name="Marinov G.K."/>
            <person name="Smalley M.D."/>
            <person name="DeSalvo G."/>
        </authorList>
    </citation>
    <scope>NUCLEOTIDE SEQUENCE [LARGE SCALE GENOMIC DNA]</scope>
    <source>
        <strain evidence="14 15">MS-1</strain>
    </source>
</reference>
<sequence length="203" mass="21781">MTQDQTAEQTPAAESADQSADQGPAAESAAAAPAESERIKELEAEIAKLKNDVLYAKAETENTRRRLEQQAEDRGKYAISNIAKDVLGVADNLRRALDSVPQAAREGNESLTALTTGVEMTERELLATFERYGIKMVEAQGAKFDPNLHQAMMEMEDPSQIEGTVVLVMQAGYTLHDRLLRPALVGVAKGGPKGGGGNVDTNV</sequence>
<comment type="subunit">
    <text evidence="3 10">Homodimer.</text>
</comment>
<dbReference type="Proteomes" id="UP000031971">
    <property type="component" value="Unassembled WGS sequence"/>
</dbReference>
<evidence type="ECO:0000313" key="15">
    <source>
        <dbReference type="Proteomes" id="UP000031971"/>
    </source>
</evidence>
<keyword evidence="5 10" id="KW-0346">Stress response</keyword>
<comment type="subcellular location">
    <subcellularLocation>
        <location evidence="1 10">Cytoplasm</location>
    </subcellularLocation>
</comment>
<evidence type="ECO:0000313" key="14">
    <source>
        <dbReference type="EMBL" id="KIL97918.1"/>
    </source>
</evidence>
<evidence type="ECO:0000256" key="3">
    <source>
        <dbReference type="ARBA" id="ARBA00011738"/>
    </source>
</evidence>
<keyword evidence="6 10" id="KW-0143">Chaperone</keyword>
<keyword evidence="15" id="KW-1185">Reference proteome</keyword>
<accession>A0A0C2YS08</accession>
<evidence type="ECO:0000256" key="9">
    <source>
        <dbReference type="ARBA" id="ARBA00076414"/>
    </source>
</evidence>
<feature type="region of interest" description="Disordered" evidence="13">
    <location>
        <begin position="1"/>
        <end position="38"/>
    </location>
</feature>
<dbReference type="PRINTS" id="PR00773">
    <property type="entry name" value="GRPEPROTEIN"/>
</dbReference>
<dbReference type="Gene3D" id="3.90.20.20">
    <property type="match status" value="1"/>
</dbReference>
<evidence type="ECO:0000256" key="1">
    <source>
        <dbReference type="ARBA" id="ARBA00004496"/>
    </source>
</evidence>
<evidence type="ECO:0000256" key="2">
    <source>
        <dbReference type="ARBA" id="ARBA00009054"/>
    </source>
</evidence>
<dbReference type="GO" id="GO:0051082">
    <property type="term" value="F:unfolded protein binding"/>
    <property type="evidence" value="ECO:0007669"/>
    <property type="project" value="TreeGrafter"/>
</dbReference>
<dbReference type="GO" id="GO:0051087">
    <property type="term" value="F:protein-folding chaperone binding"/>
    <property type="evidence" value="ECO:0007669"/>
    <property type="project" value="InterPro"/>
</dbReference>
<dbReference type="EMBL" id="JXSL01000030">
    <property type="protein sequence ID" value="KIL97918.1"/>
    <property type="molecule type" value="Genomic_DNA"/>
</dbReference>